<dbReference type="PROSITE" id="PS51710">
    <property type="entry name" value="G_OBG"/>
    <property type="match status" value="1"/>
</dbReference>
<proteinExistence type="predicted"/>
<keyword evidence="1" id="KW-0547">Nucleotide-binding</keyword>
<reference evidence="3 4" key="1">
    <citation type="journal article" date="2018" name="Syst. Appl. Microbiol.">
        <title>A new symbiotic nanoarchaeote (Candidatus Nanoclepta minutus) and its host (Zestosphaera tikiterensis gen. nov., sp. nov.) from a New Zealand hot spring.</title>
        <authorList>
            <person name="St John E."/>
            <person name="Liu Y."/>
            <person name="Podar M."/>
            <person name="Stott M.B."/>
            <person name="Meneghin J."/>
            <person name="Chen Z."/>
            <person name="Lagutin K."/>
            <person name="Mitchell K."/>
            <person name="Reysenbach A.L."/>
        </authorList>
    </citation>
    <scope>NUCLEOTIDE SEQUENCE [LARGE SCALE GENOMIC DNA]</scope>
    <source>
        <strain evidence="3">NZ3</strain>
    </source>
</reference>
<dbReference type="Gene3D" id="3.40.50.300">
    <property type="entry name" value="P-loop containing nucleotide triphosphate hydrolases"/>
    <property type="match status" value="1"/>
</dbReference>
<evidence type="ECO:0000256" key="1">
    <source>
        <dbReference type="ARBA" id="ARBA00022741"/>
    </source>
</evidence>
<dbReference type="NCBIfam" id="TIGR00231">
    <property type="entry name" value="small_GTP"/>
    <property type="match status" value="1"/>
</dbReference>
<dbReference type="PANTHER" id="PTHR45759">
    <property type="entry name" value="NUCLEOLAR GTP-BINDING PROTEIN 1"/>
    <property type="match status" value="1"/>
</dbReference>
<name>A0A397WNY6_9ARCH</name>
<protein>
    <recommendedName>
        <fullName evidence="2">OBG-type G domain-containing protein</fullName>
    </recommendedName>
</protein>
<evidence type="ECO:0000313" key="4">
    <source>
        <dbReference type="Proteomes" id="UP000266622"/>
    </source>
</evidence>
<feature type="domain" description="OBG-type G" evidence="2">
    <location>
        <begin position="146"/>
        <end position="311"/>
    </location>
</feature>
<dbReference type="Pfam" id="PF17835">
    <property type="entry name" value="NOG1_N"/>
    <property type="match status" value="1"/>
</dbReference>
<dbReference type="InterPro" id="IPR041623">
    <property type="entry name" value="NOG1_N"/>
</dbReference>
<dbReference type="AlphaFoldDB" id="A0A397WNY6"/>
<dbReference type="EMBL" id="MWMI01000001">
    <property type="protein sequence ID" value="RIB35611.1"/>
    <property type="molecule type" value="Genomic_DNA"/>
</dbReference>
<dbReference type="GO" id="GO:0005525">
    <property type="term" value="F:GTP binding"/>
    <property type="evidence" value="ECO:0007669"/>
    <property type="project" value="InterPro"/>
</dbReference>
<dbReference type="PRINTS" id="PR00326">
    <property type="entry name" value="GTP1OBG"/>
</dbReference>
<comment type="caution">
    <text evidence="3">The sequence shown here is derived from an EMBL/GenBank/DDBJ whole genome shotgun (WGS) entry which is preliminary data.</text>
</comment>
<dbReference type="Proteomes" id="UP000266622">
    <property type="component" value="Unassembled WGS sequence"/>
</dbReference>
<dbReference type="InterPro" id="IPR005225">
    <property type="entry name" value="Small_GTP-bd"/>
</dbReference>
<dbReference type="SUPFAM" id="SSF52540">
    <property type="entry name" value="P-loop containing nucleoside triphosphate hydrolases"/>
    <property type="match status" value="1"/>
</dbReference>
<dbReference type="InterPro" id="IPR006073">
    <property type="entry name" value="GTP-bd"/>
</dbReference>
<evidence type="ECO:0000259" key="2">
    <source>
        <dbReference type="PROSITE" id="PS51710"/>
    </source>
</evidence>
<organism evidence="3 4">
    <name type="scientific">Candidatus Nanoclepta minutus</name>
    <dbReference type="NCBI Taxonomy" id="1940235"/>
    <lineage>
        <taxon>Archaea</taxon>
        <taxon>Nanobdellota</taxon>
        <taxon>Candidatus Nanoclepta</taxon>
    </lineage>
</organism>
<gene>
    <name evidence="3" type="ORF">BXU00_00710</name>
</gene>
<dbReference type="Gene3D" id="1.20.120.1190">
    <property type="match status" value="1"/>
</dbReference>
<sequence>MIVEEIINSSIARIRKIRDKDYKKQVLKRFDSLKDFLDSKLLEIYNRIPGKKINRFYRELLDLYIGWENVLYAKRRINFIRKKVFDFYNLYRNRVRILRDRNEISKVGREFYGRVFSLLRRNKKAFLIYSEIEKFYRRIPKIKDLPTIVITGLPNVGKSTLLKRLTGSEPEIQPYPFTTKDIMVGYIRSVYSDIQVLDVPGIMDREFDRMNRIEKRAILALKYLANLIVYVIDLTETCGYSVKEQENVLRRIKDNFNLDIVIYFSKTDLFSDNEWKKMEDFVDRNKLRYFYDKDELVKYIIGFIKEKKLFV</sequence>
<evidence type="ECO:0000313" key="3">
    <source>
        <dbReference type="EMBL" id="RIB35611.1"/>
    </source>
</evidence>
<accession>A0A397WNY6</accession>
<dbReference type="InterPro" id="IPR027417">
    <property type="entry name" value="P-loop_NTPase"/>
</dbReference>
<dbReference type="Pfam" id="PF01926">
    <property type="entry name" value="MMR_HSR1"/>
    <property type="match status" value="1"/>
</dbReference>
<dbReference type="InterPro" id="IPR031167">
    <property type="entry name" value="G_OBG"/>
</dbReference>